<feature type="transmembrane region" description="Helical" evidence="9">
    <location>
        <begin position="259"/>
        <end position="284"/>
    </location>
</feature>
<evidence type="ECO:0000256" key="2">
    <source>
        <dbReference type="ARBA" id="ARBA00022448"/>
    </source>
</evidence>
<comment type="caution">
    <text evidence="10">The sequence shown here is derived from an EMBL/GenBank/DDBJ whole genome shotgun (WGS) entry which is preliminary data.</text>
</comment>
<name>A0AAD4H454_9FUNG</name>
<keyword evidence="4 9" id="KW-1133">Transmembrane helix</keyword>
<dbReference type="EMBL" id="JAAAIL010001263">
    <property type="protein sequence ID" value="KAG0270969.1"/>
    <property type="molecule type" value="Genomic_DNA"/>
</dbReference>
<keyword evidence="2" id="KW-0813">Transport</keyword>
<dbReference type="PANTHER" id="PTHR45711">
    <property type="entry name" value="CHLORIDE CHANNEL PROTEIN"/>
    <property type="match status" value="1"/>
</dbReference>
<accession>A0AAD4H454</accession>
<dbReference type="AlphaFoldDB" id="A0AAD4H454"/>
<keyword evidence="7" id="KW-0868">Chloride</keyword>
<reference evidence="10" key="1">
    <citation type="journal article" date="2020" name="Fungal Divers.">
        <title>Resolving the Mortierellaceae phylogeny through synthesis of multi-gene phylogenetics and phylogenomics.</title>
        <authorList>
            <person name="Vandepol N."/>
            <person name="Liber J."/>
            <person name="Desiro A."/>
            <person name="Na H."/>
            <person name="Kennedy M."/>
            <person name="Barry K."/>
            <person name="Grigoriev I.V."/>
            <person name="Miller A.N."/>
            <person name="O'Donnell K."/>
            <person name="Stajich J.E."/>
            <person name="Bonito G."/>
        </authorList>
    </citation>
    <scope>NUCLEOTIDE SEQUENCE</scope>
    <source>
        <strain evidence="10">NRRL 28262</strain>
    </source>
</reference>
<evidence type="ECO:0000256" key="8">
    <source>
        <dbReference type="SAM" id="MobiDB-lite"/>
    </source>
</evidence>
<evidence type="ECO:0000256" key="5">
    <source>
        <dbReference type="ARBA" id="ARBA00023065"/>
    </source>
</evidence>
<dbReference type="Proteomes" id="UP001194580">
    <property type="component" value="Unassembled WGS sequence"/>
</dbReference>
<evidence type="ECO:0000256" key="3">
    <source>
        <dbReference type="ARBA" id="ARBA00022692"/>
    </source>
</evidence>
<feature type="region of interest" description="Disordered" evidence="8">
    <location>
        <begin position="40"/>
        <end position="61"/>
    </location>
</feature>
<dbReference type="SUPFAM" id="SSF81340">
    <property type="entry name" value="Clc chloride channel"/>
    <property type="match status" value="1"/>
</dbReference>
<evidence type="ECO:0000256" key="9">
    <source>
        <dbReference type="SAM" id="Phobius"/>
    </source>
</evidence>
<evidence type="ECO:0000256" key="7">
    <source>
        <dbReference type="ARBA" id="ARBA00023214"/>
    </source>
</evidence>
<gene>
    <name evidence="10" type="ORF">BGZ95_001304</name>
</gene>
<sequence length="316" mass="34480">MTNSVHQYLGGSEICAWATVLFAGVCVAIVMSDGMPSKQKSYGSTMHRDGPNSNGGVPRSSRTTMETVIREFLGLRTLMIKFIGLDYFWIDRGENEDSWSTLLAMAPTFSDVSLTSTTGAMILSAAAASRGPVAFGAPIGGVSFSPEEEEVSYYFPSKIMWRTFFGALISVVDLKIGRHPVRVILICDTLTCAIQRLNPWTKINLLQLLTNLYSDCSPENNFNEKCATDINHIYSIFLLLAEVFAVCEGDIMCRISSGLYAMIGAAAFLSGVTCRTVPLVVIMFEPTGAMKYSLPIMMAVMMGNFVGDAFSPDAFF</sequence>
<evidence type="ECO:0000256" key="6">
    <source>
        <dbReference type="ARBA" id="ARBA00023136"/>
    </source>
</evidence>
<keyword evidence="5" id="KW-0406">Ion transport</keyword>
<feature type="compositionally biased region" description="Polar residues" evidence="8">
    <location>
        <begin position="51"/>
        <end position="61"/>
    </location>
</feature>
<evidence type="ECO:0000313" key="11">
    <source>
        <dbReference type="Proteomes" id="UP001194580"/>
    </source>
</evidence>
<protein>
    <submittedName>
        <fullName evidence="10">Uncharacterized protein</fullName>
    </submittedName>
</protein>
<dbReference type="GO" id="GO:0005769">
    <property type="term" value="C:early endosome"/>
    <property type="evidence" value="ECO:0007669"/>
    <property type="project" value="TreeGrafter"/>
</dbReference>
<dbReference type="GO" id="GO:0005886">
    <property type="term" value="C:plasma membrane"/>
    <property type="evidence" value="ECO:0007669"/>
    <property type="project" value="TreeGrafter"/>
</dbReference>
<evidence type="ECO:0000256" key="1">
    <source>
        <dbReference type="ARBA" id="ARBA00004141"/>
    </source>
</evidence>
<proteinExistence type="predicted"/>
<evidence type="ECO:0000256" key="4">
    <source>
        <dbReference type="ARBA" id="ARBA00022989"/>
    </source>
</evidence>
<dbReference type="Pfam" id="PF00654">
    <property type="entry name" value="Voltage_CLC"/>
    <property type="match status" value="1"/>
</dbReference>
<dbReference type="InterPro" id="IPR001807">
    <property type="entry name" value="ClC"/>
</dbReference>
<dbReference type="PANTHER" id="PTHR45711:SF6">
    <property type="entry name" value="CHLORIDE CHANNEL PROTEIN"/>
    <property type="match status" value="1"/>
</dbReference>
<organism evidence="10 11">
    <name type="scientific">Linnemannia exigua</name>
    <dbReference type="NCBI Taxonomy" id="604196"/>
    <lineage>
        <taxon>Eukaryota</taxon>
        <taxon>Fungi</taxon>
        <taxon>Fungi incertae sedis</taxon>
        <taxon>Mucoromycota</taxon>
        <taxon>Mortierellomycotina</taxon>
        <taxon>Mortierellomycetes</taxon>
        <taxon>Mortierellales</taxon>
        <taxon>Mortierellaceae</taxon>
        <taxon>Linnemannia</taxon>
    </lineage>
</organism>
<dbReference type="InterPro" id="IPR014743">
    <property type="entry name" value="Cl-channel_core"/>
</dbReference>
<keyword evidence="3 9" id="KW-0812">Transmembrane</keyword>
<keyword evidence="11" id="KW-1185">Reference proteome</keyword>
<evidence type="ECO:0000313" key="10">
    <source>
        <dbReference type="EMBL" id="KAG0270969.1"/>
    </source>
</evidence>
<feature type="transmembrane region" description="Helical" evidence="9">
    <location>
        <begin position="14"/>
        <end position="31"/>
    </location>
</feature>
<dbReference type="GO" id="GO:0005247">
    <property type="term" value="F:voltage-gated chloride channel activity"/>
    <property type="evidence" value="ECO:0007669"/>
    <property type="project" value="TreeGrafter"/>
</dbReference>
<dbReference type="GO" id="GO:0005794">
    <property type="term" value="C:Golgi apparatus"/>
    <property type="evidence" value="ECO:0007669"/>
    <property type="project" value="TreeGrafter"/>
</dbReference>
<dbReference type="Gene3D" id="1.10.3080.10">
    <property type="entry name" value="Clc chloride channel"/>
    <property type="match status" value="2"/>
</dbReference>
<comment type="subcellular location">
    <subcellularLocation>
        <location evidence="1">Membrane</location>
        <topology evidence="1">Multi-pass membrane protein</topology>
    </subcellularLocation>
</comment>
<keyword evidence="6 9" id="KW-0472">Membrane</keyword>